<evidence type="ECO:0000313" key="2">
    <source>
        <dbReference type="EMBL" id="TRX97705.1"/>
    </source>
</evidence>
<organism evidence="2 3">
    <name type="scientific">Xylaria flabelliformis</name>
    <dbReference type="NCBI Taxonomy" id="2512241"/>
    <lineage>
        <taxon>Eukaryota</taxon>
        <taxon>Fungi</taxon>
        <taxon>Dikarya</taxon>
        <taxon>Ascomycota</taxon>
        <taxon>Pezizomycotina</taxon>
        <taxon>Sordariomycetes</taxon>
        <taxon>Xylariomycetidae</taxon>
        <taxon>Xylariales</taxon>
        <taxon>Xylariaceae</taxon>
        <taxon>Xylaria</taxon>
    </lineage>
</organism>
<dbReference type="InterPro" id="IPR055481">
    <property type="entry name" value="DUF7053"/>
</dbReference>
<keyword evidence="3" id="KW-1185">Reference proteome</keyword>
<protein>
    <recommendedName>
        <fullName evidence="1">DUF7053 domain-containing protein</fullName>
    </recommendedName>
</protein>
<feature type="domain" description="DUF7053" evidence="1">
    <location>
        <begin position="7"/>
        <end position="180"/>
    </location>
</feature>
<gene>
    <name evidence="2" type="ORF">FHL15_001460</name>
</gene>
<dbReference type="EMBL" id="VFLP01000005">
    <property type="protein sequence ID" value="TRX97705.1"/>
    <property type="molecule type" value="Genomic_DNA"/>
</dbReference>
<evidence type="ECO:0000313" key="3">
    <source>
        <dbReference type="Proteomes" id="UP000319160"/>
    </source>
</evidence>
<evidence type="ECO:0000259" key="1">
    <source>
        <dbReference type="Pfam" id="PF23155"/>
    </source>
</evidence>
<sequence length="198" mass="21810">MSFLSSTNISANTTPIPAGVRKEDAIALLHDHEFFLLCDPHHLSHTTLPQPPETQKDPSSVAVARKHFKLPDTLKPVVGPTGSVVELYEVIDDLPNPVWSSKVVSREEFVDHEEGMWVRIHSPMGVILETKWSVREKKGDGKLELIEDVLINCSRLVMGIVKGQCENNWPGIHKKIIEKLVTDAEAGKKAATGAAPAE</sequence>
<dbReference type="PANTHER" id="PTHR38117">
    <property type="entry name" value="NACHT AND WD40 DOMAIN PROTEIN"/>
    <property type="match status" value="1"/>
</dbReference>
<dbReference type="Proteomes" id="UP000319160">
    <property type="component" value="Unassembled WGS sequence"/>
</dbReference>
<dbReference type="PANTHER" id="PTHR38117:SF1">
    <property type="entry name" value="DUF3074 DOMAIN-CONTAINING PROTEIN"/>
    <property type="match status" value="1"/>
</dbReference>
<name>A0A553IBX9_9PEZI</name>
<reference evidence="3" key="1">
    <citation type="submission" date="2019-06" db="EMBL/GenBank/DDBJ databases">
        <title>Draft genome sequence of the griseofulvin-producing fungus Xylaria cubensis strain G536.</title>
        <authorList>
            <person name="Mead M.E."/>
            <person name="Raja H.A."/>
            <person name="Steenwyk J.L."/>
            <person name="Knowles S.L."/>
            <person name="Oberlies N.H."/>
            <person name="Rokas A."/>
        </authorList>
    </citation>
    <scope>NUCLEOTIDE SEQUENCE [LARGE SCALE GENOMIC DNA]</scope>
    <source>
        <strain evidence="3">G536</strain>
    </source>
</reference>
<dbReference type="OrthoDB" id="4794810at2759"/>
<dbReference type="Pfam" id="PF23155">
    <property type="entry name" value="DUF7053"/>
    <property type="match status" value="1"/>
</dbReference>
<dbReference type="AlphaFoldDB" id="A0A553IBX9"/>
<accession>A0A553IBX9</accession>
<comment type="caution">
    <text evidence="2">The sequence shown here is derived from an EMBL/GenBank/DDBJ whole genome shotgun (WGS) entry which is preliminary data.</text>
</comment>
<proteinExistence type="predicted"/>